<comment type="caution">
    <text evidence="1">The sequence shown here is derived from an EMBL/GenBank/DDBJ whole genome shotgun (WGS) entry which is preliminary data.</text>
</comment>
<sequence length="65" mass="7415">MLLLIRYETKYSTHLVTNAEYGFPCSTSTPFSFLFLVSVEILSQVGLNYDQLRDNLPSPQNNQLS</sequence>
<dbReference type="EMBL" id="JABEZV010000007">
    <property type="protein sequence ID" value="MBA0715394.1"/>
    <property type="molecule type" value="Genomic_DNA"/>
</dbReference>
<reference evidence="1 2" key="1">
    <citation type="journal article" date="2019" name="Genome Biol. Evol.">
        <title>Insights into the evolution of the New World diploid cottons (Gossypium, subgenus Houzingenia) based on genome sequencing.</title>
        <authorList>
            <person name="Grover C.E."/>
            <person name="Arick M.A. 2nd"/>
            <person name="Thrash A."/>
            <person name="Conover J.L."/>
            <person name="Sanders W.S."/>
            <person name="Peterson D.G."/>
            <person name="Frelichowski J.E."/>
            <person name="Scheffler J.A."/>
            <person name="Scheffler B.E."/>
            <person name="Wendel J.F."/>
        </authorList>
    </citation>
    <scope>NUCLEOTIDE SEQUENCE [LARGE SCALE GENOMIC DNA]</scope>
    <source>
        <strain evidence="1">4</strain>
        <tissue evidence="1">Leaf</tissue>
    </source>
</reference>
<evidence type="ECO:0000313" key="1">
    <source>
        <dbReference type="EMBL" id="MBA0715394.1"/>
    </source>
</evidence>
<evidence type="ECO:0000313" key="2">
    <source>
        <dbReference type="Proteomes" id="UP000593574"/>
    </source>
</evidence>
<gene>
    <name evidence="1" type="ORF">Golax_014293</name>
</gene>
<dbReference type="AlphaFoldDB" id="A0A7J8ZVQ6"/>
<proteinExistence type="predicted"/>
<name>A0A7J8ZVQ6_9ROSI</name>
<organism evidence="1 2">
    <name type="scientific">Gossypium laxum</name>
    <dbReference type="NCBI Taxonomy" id="34288"/>
    <lineage>
        <taxon>Eukaryota</taxon>
        <taxon>Viridiplantae</taxon>
        <taxon>Streptophyta</taxon>
        <taxon>Embryophyta</taxon>
        <taxon>Tracheophyta</taxon>
        <taxon>Spermatophyta</taxon>
        <taxon>Magnoliopsida</taxon>
        <taxon>eudicotyledons</taxon>
        <taxon>Gunneridae</taxon>
        <taxon>Pentapetalae</taxon>
        <taxon>rosids</taxon>
        <taxon>malvids</taxon>
        <taxon>Malvales</taxon>
        <taxon>Malvaceae</taxon>
        <taxon>Malvoideae</taxon>
        <taxon>Gossypium</taxon>
    </lineage>
</organism>
<dbReference type="Proteomes" id="UP000593574">
    <property type="component" value="Unassembled WGS sequence"/>
</dbReference>
<protein>
    <submittedName>
        <fullName evidence="1">Uncharacterized protein</fullName>
    </submittedName>
</protein>
<accession>A0A7J8ZVQ6</accession>
<keyword evidence="2" id="KW-1185">Reference proteome</keyword>